<dbReference type="EMBL" id="GL732569">
    <property type="protein sequence ID" value="EFX76351.1"/>
    <property type="molecule type" value="Genomic_DNA"/>
</dbReference>
<accession>E9GW15</accession>
<dbReference type="InParanoid" id="E9GW15"/>
<feature type="region of interest" description="Disordered" evidence="1">
    <location>
        <begin position="1"/>
        <end position="22"/>
    </location>
</feature>
<dbReference type="HOGENOM" id="CLU_790527_0_0_1"/>
<name>E9GW15_DAPPU</name>
<keyword evidence="3" id="KW-1185">Reference proteome</keyword>
<evidence type="ECO:0000313" key="2">
    <source>
        <dbReference type="EMBL" id="EFX76351.1"/>
    </source>
</evidence>
<dbReference type="PhylomeDB" id="E9GW15"/>
<evidence type="ECO:0000313" key="3">
    <source>
        <dbReference type="Proteomes" id="UP000000305"/>
    </source>
</evidence>
<dbReference type="KEGG" id="dpx:DAPPUDRAFT_249174"/>
<reference evidence="2 3" key="1">
    <citation type="journal article" date="2011" name="Science">
        <title>The ecoresponsive genome of Daphnia pulex.</title>
        <authorList>
            <person name="Colbourne J.K."/>
            <person name="Pfrender M.E."/>
            <person name="Gilbert D."/>
            <person name="Thomas W.K."/>
            <person name="Tucker A."/>
            <person name="Oakley T.H."/>
            <person name="Tokishita S."/>
            <person name="Aerts A."/>
            <person name="Arnold G.J."/>
            <person name="Basu M.K."/>
            <person name="Bauer D.J."/>
            <person name="Caceres C.E."/>
            <person name="Carmel L."/>
            <person name="Casola C."/>
            <person name="Choi J.H."/>
            <person name="Detter J.C."/>
            <person name="Dong Q."/>
            <person name="Dusheyko S."/>
            <person name="Eads B.D."/>
            <person name="Frohlich T."/>
            <person name="Geiler-Samerotte K.A."/>
            <person name="Gerlach D."/>
            <person name="Hatcher P."/>
            <person name="Jogdeo S."/>
            <person name="Krijgsveld J."/>
            <person name="Kriventseva E.V."/>
            <person name="Kultz D."/>
            <person name="Laforsch C."/>
            <person name="Lindquist E."/>
            <person name="Lopez J."/>
            <person name="Manak J.R."/>
            <person name="Muller J."/>
            <person name="Pangilinan J."/>
            <person name="Patwardhan R.P."/>
            <person name="Pitluck S."/>
            <person name="Pritham E.J."/>
            <person name="Rechtsteiner A."/>
            <person name="Rho M."/>
            <person name="Rogozin I.B."/>
            <person name="Sakarya O."/>
            <person name="Salamov A."/>
            <person name="Schaack S."/>
            <person name="Shapiro H."/>
            <person name="Shiga Y."/>
            <person name="Skalitzky C."/>
            <person name="Smith Z."/>
            <person name="Souvorov A."/>
            <person name="Sung W."/>
            <person name="Tang Z."/>
            <person name="Tsuchiya D."/>
            <person name="Tu H."/>
            <person name="Vos H."/>
            <person name="Wang M."/>
            <person name="Wolf Y.I."/>
            <person name="Yamagata H."/>
            <person name="Yamada T."/>
            <person name="Ye Y."/>
            <person name="Shaw J.R."/>
            <person name="Andrews J."/>
            <person name="Crease T.J."/>
            <person name="Tang H."/>
            <person name="Lucas S.M."/>
            <person name="Robertson H.M."/>
            <person name="Bork P."/>
            <person name="Koonin E.V."/>
            <person name="Zdobnov E.M."/>
            <person name="Grigoriev I.V."/>
            <person name="Lynch M."/>
            <person name="Boore J.L."/>
        </authorList>
    </citation>
    <scope>NUCLEOTIDE SEQUENCE [LARGE SCALE GENOMIC DNA]</scope>
</reference>
<proteinExistence type="predicted"/>
<evidence type="ECO:0000256" key="1">
    <source>
        <dbReference type="SAM" id="MobiDB-lite"/>
    </source>
</evidence>
<sequence>MNFFPRELTQQRQPKEGKANLQVGPIPISDVNLQKDRPVCFEGHGNHYDTDISWVSITDTATTAVNYMYQLASSSHYQLATIVNYNVVLLSDIVVSLMAGSTTSLPMSFEHEYQSAMPTPHYTTTAYASAGYYTTTYDPTSYCTDALPIPISDVNLQKDRPVCFEDRRSRKSLQAHVYYTTIASECYMVIYAALNYYTEASKCYTINVQPICKQGYCGYQTATLLSYYTTYVTTCYYNGTSNYYTEKAEYYTRTCATPVYYIEEPKHYSAPSYNRSVYYTTIDPDCYAAPNRYIEASKYYTIEGKPIRIDGLLPYYLTTSTYASPTYYTDACKYYTSKAPRVLHEYLRSSELLNGSITLLPSYINKTSEYYTEDLKYTSKGTKYYSTNYAVLSYHTDASK</sequence>
<protein>
    <submittedName>
        <fullName evidence="2">Uncharacterized protein</fullName>
    </submittedName>
</protein>
<dbReference type="Proteomes" id="UP000000305">
    <property type="component" value="Unassembled WGS sequence"/>
</dbReference>
<dbReference type="AlphaFoldDB" id="E9GW15"/>
<dbReference type="PANTHER" id="PTHR23263:SF124">
    <property type="entry name" value="SMALL PROLINE-RICH PROTEIN 3"/>
    <property type="match status" value="1"/>
</dbReference>
<dbReference type="PANTHER" id="PTHR23263">
    <property type="entry name" value="SMALL PROLINE-RICH PROTEIN"/>
    <property type="match status" value="1"/>
</dbReference>
<organism evidence="2 3">
    <name type="scientific">Daphnia pulex</name>
    <name type="common">Water flea</name>
    <dbReference type="NCBI Taxonomy" id="6669"/>
    <lineage>
        <taxon>Eukaryota</taxon>
        <taxon>Metazoa</taxon>
        <taxon>Ecdysozoa</taxon>
        <taxon>Arthropoda</taxon>
        <taxon>Crustacea</taxon>
        <taxon>Branchiopoda</taxon>
        <taxon>Diplostraca</taxon>
        <taxon>Cladocera</taxon>
        <taxon>Anomopoda</taxon>
        <taxon>Daphniidae</taxon>
        <taxon>Daphnia</taxon>
    </lineage>
</organism>
<gene>
    <name evidence="2" type="ORF">DAPPUDRAFT_249174</name>
</gene>